<evidence type="ECO:0000259" key="5">
    <source>
        <dbReference type="PROSITE" id="PS50983"/>
    </source>
</evidence>
<dbReference type="GO" id="GO:0030288">
    <property type="term" value="C:outer membrane-bounded periplasmic space"/>
    <property type="evidence" value="ECO:0007669"/>
    <property type="project" value="TreeGrafter"/>
</dbReference>
<comment type="caution">
    <text evidence="6">The sequence shown here is derived from an EMBL/GenBank/DDBJ whole genome shotgun (WGS) entry which is preliminary data.</text>
</comment>
<evidence type="ECO:0000256" key="1">
    <source>
        <dbReference type="ARBA" id="ARBA00004196"/>
    </source>
</evidence>
<dbReference type="AlphaFoldDB" id="A0A6G3ZSB7"/>
<protein>
    <submittedName>
        <fullName evidence="6">Iron-siderophore ABC transporter substrate-binding protein</fullName>
    </submittedName>
</protein>
<evidence type="ECO:0000256" key="4">
    <source>
        <dbReference type="ARBA" id="ARBA00022729"/>
    </source>
</evidence>
<comment type="subcellular location">
    <subcellularLocation>
        <location evidence="1">Cell envelope</location>
    </subcellularLocation>
</comment>
<dbReference type="Pfam" id="PF01497">
    <property type="entry name" value="Peripla_BP_2"/>
    <property type="match status" value="1"/>
</dbReference>
<dbReference type="InterPro" id="IPR051313">
    <property type="entry name" value="Bact_iron-sidero_bind"/>
</dbReference>
<keyword evidence="3" id="KW-0813">Transport</keyword>
<gene>
    <name evidence="6" type="ORF">GK047_03610</name>
</gene>
<dbReference type="PANTHER" id="PTHR30532:SF29">
    <property type="entry name" value="FE(3+) DICITRATE-BINDING PERIPLASMIC PROTEIN"/>
    <property type="match status" value="1"/>
</dbReference>
<evidence type="ECO:0000256" key="2">
    <source>
        <dbReference type="ARBA" id="ARBA00008814"/>
    </source>
</evidence>
<feature type="domain" description="Fe/B12 periplasmic-binding" evidence="5">
    <location>
        <begin position="60"/>
        <end position="313"/>
    </location>
</feature>
<comment type="similarity">
    <text evidence="2">Belongs to the bacterial solute-binding protein 8 family.</text>
</comment>
<dbReference type="InterPro" id="IPR002491">
    <property type="entry name" value="ABC_transptr_periplasmic_BD"/>
</dbReference>
<dbReference type="SUPFAM" id="SSF53807">
    <property type="entry name" value="Helical backbone' metal receptor"/>
    <property type="match status" value="1"/>
</dbReference>
<proteinExistence type="inferred from homology"/>
<evidence type="ECO:0000313" key="6">
    <source>
        <dbReference type="EMBL" id="NEW05106.1"/>
    </source>
</evidence>
<dbReference type="GO" id="GO:1901678">
    <property type="term" value="P:iron coordination entity transport"/>
    <property type="evidence" value="ECO:0007669"/>
    <property type="project" value="UniProtKB-ARBA"/>
</dbReference>
<reference evidence="6" key="1">
    <citation type="submission" date="2020-02" db="EMBL/GenBank/DDBJ databases">
        <authorList>
            <person name="Shen X.-R."/>
            <person name="Zhang Y.-X."/>
        </authorList>
    </citation>
    <scope>NUCLEOTIDE SEQUENCE</scope>
    <source>
        <strain evidence="6">SYP-B3998</strain>
    </source>
</reference>
<dbReference type="Gene3D" id="3.40.50.1980">
    <property type="entry name" value="Nitrogenase molybdenum iron protein domain"/>
    <property type="match status" value="2"/>
</dbReference>
<sequence length="313" mass="35131">MYLKKKVVLIVMGVLILTTLFGCSSNKEAKSNEGIKTSSSQARVIKDLKGEQRLTDIPKKIAVLAPNFGDYLVALGVKPNSSVAIENDRFIKYLTEGFQGVKPLGTMSAPNLEATLEASPDLIIAFESQDKVYDQLQKIAPTLLLERFADWRTNIVTFGQITGKEIEAKKVIADYDKKTSEWKTKLSQKLGEQTVGVLRVRDKELRLYMKSGMVGTRLYKELGLNTPSLVVDSKDEWLPMSMEMLPKINPDHIFLMVDDEDKMKELKELPLWTNLNAVRSGHVYPIDTELWITGNGPIGINLVVDQVAENLMR</sequence>
<dbReference type="RefSeq" id="WP_163941267.1">
    <property type="nucleotide sequence ID" value="NZ_JAAIKC010000001.1"/>
</dbReference>
<dbReference type="PROSITE" id="PS50983">
    <property type="entry name" value="FE_B12_PBP"/>
    <property type="match status" value="1"/>
</dbReference>
<dbReference type="PANTHER" id="PTHR30532">
    <property type="entry name" value="IRON III DICITRATE-BINDING PERIPLASMIC PROTEIN"/>
    <property type="match status" value="1"/>
</dbReference>
<dbReference type="PROSITE" id="PS51257">
    <property type="entry name" value="PROKAR_LIPOPROTEIN"/>
    <property type="match status" value="1"/>
</dbReference>
<dbReference type="CDD" id="cd01146">
    <property type="entry name" value="FhuD"/>
    <property type="match status" value="1"/>
</dbReference>
<accession>A0A6G3ZSB7</accession>
<dbReference type="EMBL" id="JAAIKC010000001">
    <property type="protein sequence ID" value="NEW05106.1"/>
    <property type="molecule type" value="Genomic_DNA"/>
</dbReference>
<keyword evidence="4" id="KW-0732">Signal</keyword>
<organism evidence="6">
    <name type="scientific">Paenibacillus sp. SYP-B3998</name>
    <dbReference type="NCBI Taxonomy" id="2678564"/>
    <lineage>
        <taxon>Bacteria</taxon>
        <taxon>Bacillati</taxon>
        <taxon>Bacillota</taxon>
        <taxon>Bacilli</taxon>
        <taxon>Bacillales</taxon>
        <taxon>Paenibacillaceae</taxon>
        <taxon>Paenibacillus</taxon>
    </lineage>
</organism>
<evidence type="ECO:0000256" key="3">
    <source>
        <dbReference type="ARBA" id="ARBA00022448"/>
    </source>
</evidence>
<name>A0A6G3ZSB7_9BACL</name>